<feature type="repeat" description="RCC1" evidence="2">
    <location>
        <begin position="24"/>
        <end position="75"/>
    </location>
</feature>
<keyword evidence="4" id="KW-1185">Reference proteome</keyword>
<dbReference type="InterPro" id="IPR009091">
    <property type="entry name" value="RCC1/BLIP-II"/>
</dbReference>
<keyword evidence="1" id="KW-0677">Repeat</keyword>
<protein>
    <submittedName>
        <fullName evidence="3">Uncharacterized protein</fullName>
    </submittedName>
</protein>
<sequence>MKYFYVFSDDFWRDHNILFVTFDDMVYGLGPNSSGQLGLGHKRPINTPQRVPELSHKNIHQFFNGFDFVLAVNTDNNVIFSFGGNNDGQLGWHVDKECNWCTSLAITYEGQVLIWGEVETDDKLNNSISYKKSFDEIDKLGEGGFGLD</sequence>
<dbReference type="Proteomes" id="UP000728032">
    <property type="component" value="Unassembled WGS sequence"/>
</dbReference>
<dbReference type="OrthoDB" id="6529067at2759"/>
<proteinExistence type="predicted"/>
<dbReference type="SUPFAM" id="SSF50985">
    <property type="entry name" value="RCC1/BLIP-II"/>
    <property type="match status" value="1"/>
</dbReference>
<gene>
    <name evidence="3" type="ORF">ONB1V03_LOCUS11722</name>
</gene>
<dbReference type="Gene3D" id="2.130.10.30">
    <property type="entry name" value="Regulator of chromosome condensation 1/beta-lactamase-inhibitor protein II"/>
    <property type="match status" value="1"/>
</dbReference>
<dbReference type="InterPro" id="IPR051210">
    <property type="entry name" value="Ub_ligase/GEF_domain"/>
</dbReference>
<evidence type="ECO:0000313" key="4">
    <source>
        <dbReference type="Proteomes" id="UP000728032"/>
    </source>
</evidence>
<dbReference type="PANTHER" id="PTHR22870">
    <property type="entry name" value="REGULATOR OF CHROMOSOME CONDENSATION"/>
    <property type="match status" value="1"/>
</dbReference>
<reference evidence="3" key="1">
    <citation type="submission" date="2020-11" db="EMBL/GenBank/DDBJ databases">
        <authorList>
            <person name="Tran Van P."/>
        </authorList>
    </citation>
    <scope>NUCLEOTIDE SEQUENCE</scope>
</reference>
<accession>A0A7R9M8N6</accession>
<name>A0A7R9M8N6_9ACAR</name>
<evidence type="ECO:0000256" key="2">
    <source>
        <dbReference type="PROSITE-ProRule" id="PRU00235"/>
    </source>
</evidence>
<dbReference type="EMBL" id="CAJPVJ010008977">
    <property type="protein sequence ID" value="CAG2172264.1"/>
    <property type="molecule type" value="Genomic_DNA"/>
</dbReference>
<dbReference type="InterPro" id="IPR000408">
    <property type="entry name" value="Reg_chr_condens"/>
</dbReference>
<dbReference type="AlphaFoldDB" id="A0A7R9M8N6"/>
<organism evidence="3">
    <name type="scientific">Oppiella nova</name>
    <dbReference type="NCBI Taxonomy" id="334625"/>
    <lineage>
        <taxon>Eukaryota</taxon>
        <taxon>Metazoa</taxon>
        <taxon>Ecdysozoa</taxon>
        <taxon>Arthropoda</taxon>
        <taxon>Chelicerata</taxon>
        <taxon>Arachnida</taxon>
        <taxon>Acari</taxon>
        <taxon>Acariformes</taxon>
        <taxon>Sarcoptiformes</taxon>
        <taxon>Oribatida</taxon>
        <taxon>Brachypylina</taxon>
        <taxon>Oppioidea</taxon>
        <taxon>Oppiidae</taxon>
        <taxon>Oppiella</taxon>
    </lineage>
</organism>
<evidence type="ECO:0000256" key="1">
    <source>
        <dbReference type="ARBA" id="ARBA00022737"/>
    </source>
</evidence>
<dbReference type="PANTHER" id="PTHR22870:SF466">
    <property type="entry name" value="ANKYRIN REPEAT-CONTAINING PROTEIN"/>
    <property type="match status" value="1"/>
</dbReference>
<evidence type="ECO:0000313" key="3">
    <source>
        <dbReference type="EMBL" id="CAD7655077.1"/>
    </source>
</evidence>
<dbReference type="PROSITE" id="PS50012">
    <property type="entry name" value="RCC1_3"/>
    <property type="match status" value="1"/>
</dbReference>
<dbReference type="EMBL" id="OC923802">
    <property type="protein sequence ID" value="CAD7655077.1"/>
    <property type="molecule type" value="Genomic_DNA"/>
</dbReference>
<dbReference type="Pfam" id="PF00415">
    <property type="entry name" value="RCC1"/>
    <property type="match status" value="1"/>
</dbReference>